<sequence length="106" mass="12047">MSWRIVLTPTAMKLLSELSDRRIREKIGAVIDRLTDEPEKQGKAPLGELAGFRSIRPVGQRYRIIYKVRGDEVVVLIVVVGIRRNGARDDVYTLAKKLFRLGLLSE</sequence>
<evidence type="ECO:0000313" key="2">
    <source>
        <dbReference type="EMBL" id="TWJ33162.1"/>
    </source>
</evidence>
<dbReference type="InterPro" id="IPR035093">
    <property type="entry name" value="RelE/ParE_toxin_dom_sf"/>
</dbReference>
<keyword evidence="1" id="KW-1277">Toxin-antitoxin system</keyword>
<dbReference type="Gene3D" id="3.30.2310.20">
    <property type="entry name" value="RelE-like"/>
    <property type="match status" value="1"/>
</dbReference>
<protein>
    <submittedName>
        <fullName evidence="2">mRNA interferase RelE/StbE</fullName>
    </submittedName>
</protein>
<dbReference type="EMBL" id="VLLN01000002">
    <property type="protein sequence ID" value="TWJ33162.1"/>
    <property type="molecule type" value="Genomic_DNA"/>
</dbReference>
<reference evidence="2 3" key="1">
    <citation type="submission" date="2019-07" db="EMBL/GenBank/DDBJ databases">
        <title>Genomic Encyclopedia of Archaeal and Bacterial Type Strains, Phase II (KMG-II): from individual species to whole genera.</title>
        <authorList>
            <person name="Goeker M."/>
        </authorList>
    </citation>
    <scope>NUCLEOTIDE SEQUENCE [LARGE SCALE GENOMIC DNA]</scope>
    <source>
        <strain evidence="2 3">ATCC BAA-1139</strain>
    </source>
</reference>
<dbReference type="SUPFAM" id="SSF143011">
    <property type="entry name" value="RelE-like"/>
    <property type="match status" value="1"/>
</dbReference>
<name>A0A562WRX1_9BACT</name>
<dbReference type="AlphaFoldDB" id="A0A562WRX1"/>
<organism evidence="2 3">
    <name type="scientific">Geobacter argillaceus</name>
    <dbReference type="NCBI Taxonomy" id="345631"/>
    <lineage>
        <taxon>Bacteria</taxon>
        <taxon>Pseudomonadati</taxon>
        <taxon>Thermodesulfobacteriota</taxon>
        <taxon>Desulfuromonadia</taxon>
        <taxon>Geobacterales</taxon>
        <taxon>Geobacteraceae</taxon>
        <taxon>Geobacter</taxon>
    </lineage>
</organism>
<dbReference type="OrthoDB" id="5570653at2"/>
<accession>A0A562WRX1</accession>
<gene>
    <name evidence="2" type="ORF">JN12_00577</name>
</gene>
<keyword evidence="3" id="KW-1185">Reference proteome</keyword>
<dbReference type="Proteomes" id="UP000319449">
    <property type="component" value="Unassembled WGS sequence"/>
</dbReference>
<dbReference type="RefSeq" id="WP_145017890.1">
    <property type="nucleotide sequence ID" value="NZ_VLLN01000002.1"/>
</dbReference>
<dbReference type="Pfam" id="PF05016">
    <property type="entry name" value="ParE_toxin"/>
    <property type="match status" value="1"/>
</dbReference>
<dbReference type="InterPro" id="IPR007712">
    <property type="entry name" value="RelE/ParE_toxin"/>
</dbReference>
<proteinExistence type="predicted"/>
<evidence type="ECO:0000313" key="3">
    <source>
        <dbReference type="Proteomes" id="UP000319449"/>
    </source>
</evidence>
<evidence type="ECO:0000256" key="1">
    <source>
        <dbReference type="ARBA" id="ARBA00022649"/>
    </source>
</evidence>
<comment type="caution">
    <text evidence="2">The sequence shown here is derived from an EMBL/GenBank/DDBJ whole genome shotgun (WGS) entry which is preliminary data.</text>
</comment>